<keyword evidence="12" id="KW-1185">Reference proteome</keyword>
<dbReference type="Gene3D" id="3.40.50.150">
    <property type="entry name" value="Vaccinia Virus protein VP39"/>
    <property type="match status" value="1"/>
</dbReference>
<organism evidence="11 12">
    <name type="scientific">Lyophyllum shimeji</name>
    <name type="common">Hon-shimeji</name>
    <name type="synonym">Tricholoma shimeji</name>
    <dbReference type="NCBI Taxonomy" id="47721"/>
    <lineage>
        <taxon>Eukaryota</taxon>
        <taxon>Fungi</taxon>
        <taxon>Dikarya</taxon>
        <taxon>Basidiomycota</taxon>
        <taxon>Agaricomycotina</taxon>
        <taxon>Agaricomycetes</taxon>
        <taxon>Agaricomycetidae</taxon>
        <taxon>Agaricales</taxon>
        <taxon>Tricholomatineae</taxon>
        <taxon>Lyophyllaceae</taxon>
        <taxon>Lyophyllum</taxon>
    </lineage>
</organism>
<dbReference type="FunFam" id="1.10.10.2150:FF:000001">
    <property type="entry name" value="Ribosomal RNA-processing protein 8"/>
    <property type="match status" value="1"/>
</dbReference>
<dbReference type="Gene3D" id="1.10.10.2150">
    <property type="entry name" value="Ribosomal RNA-processing protein 8, N-terminal domain"/>
    <property type="match status" value="1"/>
</dbReference>
<sequence length="394" mass="43317">MALFDIPGWSVTTAPVPESSSSASKKRKRSSGDSSKLQSAEVNFEKLVKKLKRTSSVDVQGEHGEKQVPRPGPTGDKRKTEKQKKKTKSGLDAEQRKQTISRPRPLRAVEKDSRTSPGPAKKTKTKHTDETASSSQAAASAKKSLDASTGGLTALQQGMKQSLDGARFRLINETLYTTDSHEAHSMMKADPRVFKDYHTGFRHQVQGWPTNPVEHYISSLSTYPKKAVIADLGCGDAALARALVPQGINVLSFDLVSDGAFVVEADICSKIPLPGSEGSEGEKSDGEGHIVDVVVCALSLMGTNWPQCLREAWRILKPSGELKIAEVASRFTDVEEFLELVGSIGFQLKKKDDSNSHFTLFEFKKIARRMKGEKEWTKLSSRADVLKPCEYKRR</sequence>
<comment type="caution">
    <text evidence="11">The sequence shown here is derived from an EMBL/GenBank/DDBJ whole genome shotgun (WGS) entry which is preliminary data.</text>
</comment>
<evidence type="ECO:0000256" key="8">
    <source>
        <dbReference type="ARBA" id="ARBA00076672"/>
    </source>
</evidence>
<name>A0A9P3UJS2_LYOSH</name>
<dbReference type="PANTHER" id="PTHR12787:SF0">
    <property type="entry name" value="RIBOSOMAL RNA-PROCESSING PROTEIN 8"/>
    <property type="match status" value="1"/>
</dbReference>
<evidence type="ECO:0000256" key="10">
    <source>
        <dbReference type="SAM" id="MobiDB-lite"/>
    </source>
</evidence>
<dbReference type="GO" id="GO:0005730">
    <property type="term" value="C:nucleolus"/>
    <property type="evidence" value="ECO:0007669"/>
    <property type="project" value="UniProtKB-SubCell"/>
</dbReference>
<evidence type="ECO:0000256" key="9">
    <source>
        <dbReference type="RuleBase" id="RU365074"/>
    </source>
</evidence>
<dbReference type="PANTHER" id="PTHR12787">
    <property type="entry name" value="RIBOSOMAL RNA-PROCESSING PROTEIN 8"/>
    <property type="match status" value="1"/>
</dbReference>
<dbReference type="Proteomes" id="UP001063166">
    <property type="component" value="Unassembled WGS sequence"/>
</dbReference>
<dbReference type="GO" id="GO:0016433">
    <property type="term" value="F:rRNA (adenine) methyltransferase activity"/>
    <property type="evidence" value="ECO:0007669"/>
    <property type="project" value="TreeGrafter"/>
</dbReference>
<proteinExistence type="inferred from homology"/>
<dbReference type="Pfam" id="PF05148">
    <property type="entry name" value="Methyltransf_8"/>
    <property type="match status" value="1"/>
</dbReference>
<dbReference type="GO" id="GO:0042273">
    <property type="term" value="P:ribosomal large subunit biogenesis"/>
    <property type="evidence" value="ECO:0007669"/>
    <property type="project" value="TreeGrafter"/>
</dbReference>
<comment type="similarity">
    <text evidence="2 9">Belongs to the methyltransferase superfamily. RRP8 family.</text>
</comment>
<dbReference type="InterPro" id="IPR029063">
    <property type="entry name" value="SAM-dependent_MTases_sf"/>
</dbReference>
<evidence type="ECO:0000256" key="7">
    <source>
        <dbReference type="ARBA" id="ARBA00023242"/>
    </source>
</evidence>
<keyword evidence="4 9" id="KW-0489">Methyltransferase</keyword>
<dbReference type="EC" id="2.1.1.-" evidence="9"/>
<feature type="region of interest" description="Disordered" evidence="10">
    <location>
        <begin position="1"/>
        <end position="41"/>
    </location>
</feature>
<keyword evidence="6 9" id="KW-0949">S-adenosyl-L-methionine</keyword>
<keyword evidence="7 9" id="KW-0539">Nucleus</keyword>
<dbReference type="CDD" id="cd02440">
    <property type="entry name" value="AdoMet_MTases"/>
    <property type="match status" value="1"/>
</dbReference>
<evidence type="ECO:0000256" key="5">
    <source>
        <dbReference type="ARBA" id="ARBA00022679"/>
    </source>
</evidence>
<accession>A0A9P3UJS2</accession>
<evidence type="ECO:0000256" key="1">
    <source>
        <dbReference type="ARBA" id="ARBA00004604"/>
    </source>
</evidence>
<reference evidence="11" key="1">
    <citation type="submission" date="2022-07" db="EMBL/GenBank/DDBJ databases">
        <title>The genome of Lyophyllum shimeji provides insight into the initial evolution of ectomycorrhizal fungal genome.</title>
        <authorList>
            <person name="Kobayashi Y."/>
            <person name="Shibata T."/>
            <person name="Hirakawa H."/>
            <person name="Shigenobu S."/>
            <person name="Nishiyama T."/>
            <person name="Yamada A."/>
            <person name="Hasebe M."/>
            <person name="Kawaguchi M."/>
        </authorList>
    </citation>
    <scope>NUCLEOTIDE SEQUENCE</scope>
    <source>
        <strain evidence="11">AT787</strain>
    </source>
</reference>
<comment type="subcellular location">
    <subcellularLocation>
        <location evidence="1 9">Nucleus</location>
        <location evidence="1 9">Nucleolus</location>
    </subcellularLocation>
</comment>
<dbReference type="AlphaFoldDB" id="A0A9P3UJS2"/>
<dbReference type="EMBL" id="BRPK01000001">
    <property type="protein sequence ID" value="GLB33671.1"/>
    <property type="molecule type" value="Genomic_DNA"/>
</dbReference>
<feature type="region of interest" description="Disordered" evidence="10">
    <location>
        <begin position="53"/>
        <end position="144"/>
    </location>
</feature>
<evidence type="ECO:0000313" key="12">
    <source>
        <dbReference type="Proteomes" id="UP001063166"/>
    </source>
</evidence>
<keyword evidence="3 9" id="KW-0698">rRNA processing</keyword>
<evidence type="ECO:0000313" key="11">
    <source>
        <dbReference type="EMBL" id="GLB33671.1"/>
    </source>
</evidence>
<dbReference type="SUPFAM" id="SSF53335">
    <property type="entry name" value="S-adenosyl-L-methionine-dependent methyltransferases"/>
    <property type="match status" value="1"/>
</dbReference>
<keyword evidence="5 9" id="KW-0808">Transferase</keyword>
<feature type="compositionally biased region" description="Low complexity" evidence="10">
    <location>
        <begin position="132"/>
        <end position="144"/>
    </location>
</feature>
<evidence type="ECO:0000256" key="2">
    <source>
        <dbReference type="ARBA" id="ARBA00006301"/>
    </source>
</evidence>
<evidence type="ECO:0000256" key="6">
    <source>
        <dbReference type="ARBA" id="ARBA00022691"/>
    </source>
</evidence>
<gene>
    <name evidence="11" type="primary">RRP8</name>
    <name evidence="11" type="ORF">LshimejAT787_0105550</name>
</gene>
<comment type="function">
    <text evidence="9">S-adenosyl-L-methionine-dependent methyltransferase that specifically methylates the N(1) position of adenine in helix 25.1 in 25S rRNA. Required both for ribosomal 40S and 60S subunits biogenesis. Required for efficient pre-rRNA cleavage at site A2.</text>
</comment>
<dbReference type="OrthoDB" id="10258825at2759"/>
<evidence type="ECO:0000256" key="3">
    <source>
        <dbReference type="ARBA" id="ARBA00022552"/>
    </source>
</evidence>
<evidence type="ECO:0000256" key="4">
    <source>
        <dbReference type="ARBA" id="ARBA00022603"/>
    </source>
</evidence>
<dbReference type="InterPro" id="IPR007823">
    <property type="entry name" value="RRP8"/>
</dbReference>
<protein>
    <recommendedName>
        <fullName evidence="8 9">Ribosomal RNA-processing protein 8</fullName>
        <ecNumber evidence="9">2.1.1.-</ecNumber>
    </recommendedName>
</protein>
<dbReference type="InterPro" id="IPR042036">
    <property type="entry name" value="RRP8_N"/>
</dbReference>